<dbReference type="InterPro" id="IPR020849">
    <property type="entry name" value="Small_GTPase_Ras-type"/>
</dbReference>
<evidence type="ECO:0000313" key="5">
    <source>
        <dbReference type="Proteomes" id="UP001362899"/>
    </source>
</evidence>
<evidence type="ECO:0000313" key="4">
    <source>
        <dbReference type="EMBL" id="GMM51750.1"/>
    </source>
</evidence>
<dbReference type="GO" id="GO:0003924">
    <property type="term" value="F:GTPase activity"/>
    <property type="evidence" value="ECO:0007669"/>
    <property type="project" value="InterPro"/>
</dbReference>
<evidence type="ECO:0000256" key="1">
    <source>
        <dbReference type="ARBA" id="ARBA00022741"/>
    </source>
</evidence>
<dbReference type="AlphaFoldDB" id="A0AAV5RK36"/>
<organism evidence="4 5">
    <name type="scientific">Starmerella bacillaris</name>
    <name type="common">Yeast</name>
    <name type="synonym">Candida zemplinina</name>
    <dbReference type="NCBI Taxonomy" id="1247836"/>
    <lineage>
        <taxon>Eukaryota</taxon>
        <taxon>Fungi</taxon>
        <taxon>Dikarya</taxon>
        <taxon>Ascomycota</taxon>
        <taxon>Saccharomycotina</taxon>
        <taxon>Dipodascomycetes</taxon>
        <taxon>Dipodascales</taxon>
        <taxon>Trichomonascaceae</taxon>
        <taxon>Starmerella</taxon>
    </lineage>
</organism>
<evidence type="ECO:0000256" key="3">
    <source>
        <dbReference type="SAM" id="MobiDB-lite"/>
    </source>
</evidence>
<keyword evidence="2" id="KW-0342">GTP-binding</keyword>
<dbReference type="InterPro" id="IPR005225">
    <property type="entry name" value="Small_GTP-bd"/>
</dbReference>
<dbReference type="PROSITE" id="PS51419">
    <property type="entry name" value="RAB"/>
    <property type="match status" value="1"/>
</dbReference>
<dbReference type="InterPro" id="IPR001806">
    <property type="entry name" value="Small_GTPase"/>
</dbReference>
<dbReference type="GO" id="GO:0016020">
    <property type="term" value="C:membrane"/>
    <property type="evidence" value="ECO:0007669"/>
    <property type="project" value="InterPro"/>
</dbReference>
<evidence type="ECO:0000256" key="2">
    <source>
        <dbReference type="ARBA" id="ARBA00023134"/>
    </source>
</evidence>
<dbReference type="SMART" id="SM00174">
    <property type="entry name" value="RHO"/>
    <property type="match status" value="1"/>
</dbReference>
<protein>
    <submittedName>
        <fullName evidence="4">Uncharacterized protein</fullName>
    </submittedName>
</protein>
<dbReference type="CDD" id="cd00876">
    <property type="entry name" value="Ras"/>
    <property type="match status" value="1"/>
</dbReference>
<keyword evidence="1" id="KW-0547">Nucleotide-binding</keyword>
<comment type="caution">
    <text evidence="4">The sequence shown here is derived from an EMBL/GenBank/DDBJ whole genome shotgun (WGS) entry which is preliminary data.</text>
</comment>
<dbReference type="SUPFAM" id="SSF52540">
    <property type="entry name" value="P-loop containing nucleoside triphosphate hydrolases"/>
    <property type="match status" value="1"/>
</dbReference>
<feature type="compositionally biased region" description="Basic residues" evidence="3">
    <location>
        <begin position="280"/>
        <end position="296"/>
    </location>
</feature>
<dbReference type="PRINTS" id="PR00449">
    <property type="entry name" value="RASTRNSFRMNG"/>
</dbReference>
<keyword evidence="5" id="KW-1185">Reference proteome</keyword>
<dbReference type="GO" id="GO:0005525">
    <property type="term" value="F:GTP binding"/>
    <property type="evidence" value="ECO:0007669"/>
    <property type="project" value="UniProtKB-KW"/>
</dbReference>
<feature type="region of interest" description="Disordered" evidence="3">
    <location>
        <begin position="171"/>
        <end position="302"/>
    </location>
</feature>
<dbReference type="PROSITE" id="PS51420">
    <property type="entry name" value="RHO"/>
    <property type="match status" value="1"/>
</dbReference>
<sequence>MTDNSIPRNMLKLVMLGDGGVGKTALVIQLCLNKFVETYDPTIEDSYRKQLILDDRPTTLEVTDTAGQEEFESLRDMWIRDGEGFLLVYSITQRMSFARVKQYFSEIVSVKAGEPFGAILVGNKLDQASERQVSVEEGEELAKKWGIPFFETSAKMNINIESTFRILAQSTRDKCEDPENCTTSNDSNANSLDTVATSDNADQVAVDKSKYNPDTSDSNTPSAKNTAESNTALDDPSQLKSAPVQTSEDGQSEQIVENTTADTLDAKLNKKQSKLEKKAEKIHRKVKRKEQKKGDKHKCTIM</sequence>
<dbReference type="PROSITE" id="PS51421">
    <property type="entry name" value="RAS"/>
    <property type="match status" value="1"/>
</dbReference>
<dbReference type="Pfam" id="PF00071">
    <property type="entry name" value="Ras"/>
    <property type="match status" value="1"/>
</dbReference>
<dbReference type="FunFam" id="3.40.50.300:FF:001423">
    <property type="entry name" value="Ras family GTPase"/>
    <property type="match status" value="1"/>
</dbReference>
<gene>
    <name evidence="4" type="ORF">DASB73_027130</name>
</gene>
<dbReference type="Gene3D" id="3.40.50.300">
    <property type="entry name" value="P-loop containing nucleotide triphosphate hydrolases"/>
    <property type="match status" value="1"/>
</dbReference>
<dbReference type="EMBL" id="BTGC01000008">
    <property type="protein sequence ID" value="GMM51750.1"/>
    <property type="molecule type" value="Genomic_DNA"/>
</dbReference>
<dbReference type="SMART" id="SM00176">
    <property type="entry name" value="RAN"/>
    <property type="match status" value="1"/>
</dbReference>
<feature type="compositionally biased region" description="Basic and acidic residues" evidence="3">
    <location>
        <begin position="264"/>
        <end position="279"/>
    </location>
</feature>
<dbReference type="SMART" id="SM00175">
    <property type="entry name" value="RAB"/>
    <property type="match status" value="1"/>
</dbReference>
<reference evidence="4 5" key="1">
    <citation type="journal article" date="2023" name="Elife">
        <title>Identification of key yeast species and microbe-microbe interactions impacting larval growth of Drosophila in the wild.</title>
        <authorList>
            <person name="Mure A."/>
            <person name="Sugiura Y."/>
            <person name="Maeda R."/>
            <person name="Honda K."/>
            <person name="Sakurai N."/>
            <person name="Takahashi Y."/>
            <person name="Watada M."/>
            <person name="Katoh T."/>
            <person name="Gotoh A."/>
            <person name="Gotoh Y."/>
            <person name="Taniguchi I."/>
            <person name="Nakamura K."/>
            <person name="Hayashi T."/>
            <person name="Katayama T."/>
            <person name="Uemura T."/>
            <person name="Hattori Y."/>
        </authorList>
    </citation>
    <scope>NUCLEOTIDE SEQUENCE [LARGE SCALE GENOMIC DNA]</scope>
    <source>
        <strain evidence="4 5">SB-73</strain>
    </source>
</reference>
<dbReference type="Proteomes" id="UP001362899">
    <property type="component" value="Unassembled WGS sequence"/>
</dbReference>
<dbReference type="InterPro" id="IPR027417">
    <property type="entry name" value="P-loop_NTPase"/>
</dbReference>
<dbReference type="PANTHER" id="PTHR24070">
    <property type="entry name" value="RAS, DI-RAS, AND RHEB FAMILY MEMBERS OF SMALL GTPASE SUPERFAMILY"/>
    <property type="match status" value="1"/>
</dbReference>
<feature type="compositionally biased region" description="Polar residues" evidence="3">
    <location>
        <begin position="212"/>
        <end position="262"/>
    </location>
</feature>
<feature type="compositionally biased region" description="Polar residues" evidence="3">
    <location>
        <begin position="180"/>
        <end position="201"/>
    </location>
</feature>
<dbReference type="GO" id="GO:0007165">
    <property type="term" value="P:signal transduction"/>
    <property type="evidence" value="ECO:0007669"/>
    <property type="project" value="InterPro"/>
</dbReference>
<name>A0AAV5RK36_STABA</name>
<accession>A0AAV5RK36</accession>
<proteinExistence type="predicted"/>
<dbReference type="NCBIfam" id="TIGR00231">
    <property type="entry name" value="small_GTP"/>
    <property type="match status" value="1"/>
</dbReference>
<dbReference type="SMART" id="SM00173">
    <property type="entry name" value="RAS"/>
    <property type="match status" value="1"/>
</dbReference>